<protein>
    <submittedName>
        <fullName evidence="4">Perchlorate reductase subunit gamma</fullName>
    </submittedName>
</protein>
<dbReference type="Gene3D" id="3.60.21.10">
    <property type="match status" value="1"/>
</dbReference>
<dbReference type="PANTHER" id="PTHR35038">
    <property type="entry name" value="DISSIMILATORY SULFITE REDUCTASE SIRA"/>
    <property type="match status" value="1"/>
</dbReference>
<dbReference type="RefSeq" id="WP_430869326.1">
    <property type="nucleotide sequence ID" value="NZ_CP034669.1"/>
</dbReference>
<feature type="region of interest" description="Disordered" evidence="2">
    <location>
        <begin position="22"/>
        <end position="50"/>
    </location>
</feature>
<keyword evidence="1" id="KW-0732">Signal</keyword>
<dbReference type="PANTHER" id="PTHR35038:SF8">
    <property type="entry name" value="C-TYPE POLYHEME CYTOCHROME OMCC"/>
    <property type="match status" value="1"/>
</dbReference>
<accession>A0A410RZW4</accession>
<dbReference type="SUPFAM" id="SSF48695">
    <property type="entry name" value="Multiheme cytochromes"/>
    <property type="match status" value="1"/>
</dbReference>
<dbReference type="Proteomes" id="UP000288758">
    <property type="component" value="Chromosome"/>
</dbReference>
<feature type="domain" description="Cytochrome c-552/4" evidence="3">
    <location>
        <begin position="396"/>
        <end position="464"/>
    </location>
</feature>
<gene>
    <name evidence="4" type="primary">pcrC</name>
    <name evidence="4" type="ORF">EJ065_5882</name>
</gene>
<evidence type="ECO:0000256" key="2">
    <source>
        <dbReference type="SAM" id="MobiDB-lite"/>
    </source>
</evidence>
<proteinExistence type="predicted"/>
<dbReference type="EMBL" id="CP034669">
    <property type="protein sequence ID" value="QAT87412.1"/>
    <property type="molecule type" value="Genomic_DNA"/>
</dbReference>
<dbReference type="InterPro" id="IPR051829">
    <property type="entry name" value="Multiheme_Cytochr_ET"/>
</dbReference>
<reference evidence="4 5" key="1">
    <citation type="submission" date="2018-12" db="EMBL/GenBank/DDBJ databases">
        <title>Complete Genome Sequence of the Corallopyronin A producing Myxobacterium Corallococcus coralloides B035.</title>
        <authorList>
            <person name="Bouhired S.M."/>
            <person name="Rupp O."/>
            <person name="Blom J."/>
            <person name="Schaeberle T.F."/>
            <person name="Kehraus S."/>
            <person name="Schiefer A."/>
            <person name="Pfarr K."/>
            <person name="Goesmann A."/>
            <person name="Hoerauf A."/>
            <person name="Koenig G.M."/>
        </authorList>
    </citation>
    <scope>NUCLEOTIDE SEQUENCE [LARGE SCALE GENOMIC DNA]</scope>
    <source>
        <strain evidence="4 5">B035</strain>
    </source>
</reference>
<evidence type="ECO:0000313" key="4">
    <source>
        <dbReference type="EMBL" id="QAT87412.1"/>
    </source>
</evidence>
<feature type="compositionally biased region" description="Low complexity" evidence="2">
    <location>
        <begin position="35"/>
        <end position="44"/>
    </location>
</feature>
<evidence type="ECO:0000313" key="5">
    <source>
        <dbReference type="Proteomes" id="UP000288758"/>
    </source>
</evidence>
<name>A0A410RZW4_CORCK</name>
<organism evidence="4 5">
    <name type="scientific">Corallococcus coralloides</name>
    <name type="common">Myxococcus coralloides</name>
    <dbReference type="NCBI Taxonomy" id="184914"/>
    <lineage>
        <taxon>Bacteria</taxon>
        <taxon>Pseudomonadati</taxon>
        <taxon>Myxococcota</taxon>
        <taxon>Myxococcia</taxon>
        <taxon>Myxococcales</taxon>
        <taxon>Cystobacterineae</taxon>
        <taxon>Myxococcaceae</taxon>
        <taxon>Corallococcus</taxon>
    </lineage>
</organism>
<dbReference type="InterPro" id="IPR023155">
    <property type="entry name" value="Cyt_c-552/4"/>
</dbReference>
<dbReference type="InterPro" id="IPR036280">
    <property type="entry name" value="Multihaem_cyt_sf"/>
</dbReference>
<dbReference type="InterPro" id="IPR029052">
    <property type="entry name" value="Metallo-depent_PP-like"/>
</dbReference>
<dbReference type="Gene3D" id="1.10.1130.10">
    <property type="entry name" value="Flavocytochrome C3, Chain A"/>
    <property type="match status" value="1"/>
</dbReference>
<dbReference type="SUPFAM" id="SSF56300">
    <property type="entry name" value="Metallo-dependent phosphatases"/>
    <property type="match status" value="1"/>
</dbReference>
<evidence type="ECO:0000259" key="3">
    <source>
        <dbReference type="Pfam" id="PF13435"/>
    </source>
</evidence>
<evidence type="ECO:0000256" key="1">
    <source>
        <dbReference type="ARBA" id="ARBA00022729"/>
    </source>
</evidence>
<dbReference type="AlphaFoldDB" id="A0A410RZW4"/>
<dbReference type="PROSITE" id="PS51257">
    <property type="entry name" value="PROKAR_LIPOPROTEIN"/>
    <property type="match status" value="1"/>
</dbReference>
<dbReference type="Pfam" id="PF13435">
    <property type="entry name" value="Cytochrome_C554"/>
    <property type="match status" value="1"/>
</dbReference>
<sequence length="528" mass="54804">MTMRAAVLAVLVSALLTGCRRQEPRAPESGAGSVPGQQQASSPTPAAPPGAVLVISADTRGYLGPCGCSENMRGGIGRAAFQVQEARKGGQPVLYIDGGNSLFGETHLKADQVPQEELKAKALADAFRAMGIAARATGELDDTRGAAFRQGLGLPEIPAGGVKVLDAGTRKVGVVAAASGEALVKASQQAREQGADFVVGLLDQPLEAAQAAAALPGLAANLVVATHSAGEFSAEENRLVRAEVPVVALQSKGRSLLRVDLTYAPAKGPFTPQRSQGDVEREVTALEQRLALLDKEISRPGIDPKLKALKQGKRDELSARKQGLLTAPPAPAADVNGFALRFLPLESNLPTAPDAQALVKAYDANVGQLNLAWAKAHGQDCPLPPKGQAGFVGSAVCADCHPDATGVWERSKHHHAWETLEEVGKQHHLNCVGCHVTGWQKPGGVCRLDKVAGREDVGCESCHGPGSKHVDAPSPATIVGKPGEAVCVTCHNTENSPHFDFATYLPRILGPGHGGTGKSGQTGEPPAK</sequence>